<name>A0ABZ1LJ27_9ACTN</name>
<evidence type="ECO:0000313" key="2">
    <source>
        <dbReference type="Proteomes" id="UP001622594"/>
    </source>
</evidence>
<organism evidence="1 2">
    <name type="scientific">Streptomyces zaomyceticus</name>
    <dbReference type="NCBI Taxonomy" id="68286"/>
    <lineage>
        <taxon>Bacteria</taxon>
        <taxon>Bacillati</taxon>
        <taxon>Actinomycetota</taxon>
        <taxon>Actinomycetes</taxon>
        <taxon>Kitasatosporales</taxon>
        <taxon>Streptomycetaceae</taxon>
        <taxon>Streptomyces</taxon>
    </lineage>
</organism>
<accession>A0ABZ1LJ27</accession>
<proteinExistence type="predicted"/>
<protein>
    <submittedName>
        <fullName evidence="1">Uncharacterized protein</fullName>
    </submittedName>
</protein>
<keyword evidence="2" id="KW-1185">Reference proteome</keyword>
<dbReference type="EMBL" id="CP108188">
    <property type="protein sequence ID" value="WTR74517.1"/>
    <property type="molecule type" value="Genomic_DNA"/>
</dbReference>
<dbReference type="Proteomes" id="UP001622594">
    <property type="component" value="Chromosome"/>
</dbReference>
<dbReference type="RefSeq" id="WP_327160077.1">
    <property type="nucleotide sequence ID" value="NZ_CP108062.1"/>
</dbReference>
<gene>
    <name evidence="1" type="ORF">OG814_37160</name>
</gene>
<evidence type="ECO:0000313" key="1">
    <source>
        <dbReference type="EMBL" id="WTR74517.1"/>
    </source>
</evidence>
<reference evidence="1 2" key="1">
    <citation type="submission" date="2022-10" db="EMBL/GenBank/DDBJ databases">
        <title>The complete genomes of actinobacterial strains from the NBC collection.</title>
        <authorList>
            <person name="Joergensen T.S."/>
            <person name="Alvarez Arevalo M."/>
            <person name="Sterndorff E.B."/>
            <person name="Faurdal D."/>
            <person name="Vuksanovic O."/>
            <person name="Mourched A.-S."/>
            <person name="Charusanti P."/>
            <person name="Shaw S."/>
            <person name="Blin K."/>
            <person name="Weber T."/>
        </authorList>
    </citation>
    <scope>NUCLEOTIDE SEQUENCE [LARGE SCALE GENOMIC DNA]</scope>
    <source>
        <strain evidence="1 2">NBC_00123</strain>
    </source>
</reference>
<sequence>MTLLILERPGLVRPIKGPPRGFCKDAAMQHMPDDPSLLPAPWWVPDGGMHDFERELRRELSPEHPLHGVKATAVARCEGCDDVLFGVRDRPRPWAVVHLAWTGREERAPWPMTTQLASLADLLTEWADHGCNNENEASSQASRS</sequence>